<protein>
    <submittedName>
        <fullName evidence="1">Uncharacterized protein</fullName>
    </submittedName>
</protein>
<sequence length="266" mass="31587">MDRLFLETNISDKGRNSTFGREFIFVCRFFSRFLSEVRIENLSKILIEIIEPPQKAYLINTHKLTRVASARRFFNWKMIEEESSDKARFRIILDFLQFTVQELCNEFGWPVEGFDKAYSEVIRSDFRNEYVILTPKNSKNRKLSALVKVSTTTENNAISAEIFSKHDKKFKRKIHLTKCVFYKDDFSDLVKMLHWETDDLFIVSNKNKEIHFRVSVKEEKSEIVLSPRINSRDYLIEELKLSNPETSDQEANEILSKRLRFLFDKP</sequence>
<evidence type="ECO:0000313" key="2">
    <source>
        <dbReference type="Proteomes" id="UP001201449"/>
    </source>
</evidence>
<dbReference type="EMBL" id="JAKEVZ010000011">
    <property type="protein sequence ID" value="MCF1752214.1"/>
    <property type="molecule type" value="Genomic_DNA"/>
</dbReference>
<gene>
    <name evidence="1" type="ORF">L0U89_14220</name>
</gene>
<proteinExistence type="predicted"/>
<dbReference type="Proteomes" id="UP001201449">
    <property type="component" value="Unassembled WGS sequence"/>
</dbReference>
<comment type="caution">
    <text evidence="1">The sequence shown here is derived from an EMBL/GenBank/DDBJ whole genome shotgun (WGS) entry which is preliminary data.</text>
</comment>
<name>A0ABS9BVW8_9BACT</name>
<organism evidence="1 2">
    <name type="scientific">Mariniradius sediminis</name>
    <dbReference type="NCBI Taxonomy" id="2909237"/>
    <lineage>
        <taxon>Bacteria</taxon>
        <taxon>Pseudomonadati</taxon>
        <taxon>Bacteroidota</taxon>
        <taxon>Cytophagia</taxon>
        <taxon>Cytophagales</taxon>
        <taxon>Cyclobacteriaceae</taxon>
        <taxon>Mariniradius</taxon>
    </lineage>
</organism>
<evidence type="ECO:0000313" key="1">
    <source>
        <dbReference type="EMBL" id="MCF1752214.1"/>
    </source>
</evidence>
<reference evidence="1 2" key="1">
    <citation type="submission" date="2022-01" db="EMBL/GenBank/DDBJ databases">
        <title>Mariniradius saccharolyticus sp. nov., isolated from sediment of a river.</title>
        <authorList>
            <person name="Liu H."/>
        </authorList>
    </citation>
    <scope>NUCLEOTIDE SEQUENCE [LARGE SCALE GENOMIC DNA]</scope>
    <source>
        <strain evidence="1 2">RY-2</strain>
    </source>
</reference>
<accession>A0ABS9BVW8</accession>
<dbReference type="RefSeq" id="WP_234862121.1">
    <property type="nucleotide sequence ID" value="NZ_JAKEVZ010000011.1"/>
</dbReference>
<keyword evidence="2" id="KW-1185">Reference proteome</keyword>